<keyword evidence="3" id="KW-0804">Transcription</keyword>
<evidence type="ECO:0000259" key="4">
    <source>
        <dbReference type="PROSITE" id="PS50949"/>
    </source>
</evidence>
<gene>
    <name evidence="6" type="primary">yurK_1</name>
    <name evidence="5" type="ORF">TL5118_00032</name>
    <name evidence="6" type="ORF">TL5120_00063</name>
</gene>
<dbReference type="PANTHER" id="PTHR44846">
    <property type="entry name" value="MANNOSYL-D-GLYCERATE TRANSPORT/METABOLISM SYSTEM REPRESSOR MNGR-RELATED"/>
    <property type="match status" value="1"/>
</dbReference>
<dbReference type="InterPro" id="IPR036388">
    <property type="entry name" value="WH-like_DNA-bd_sf"/>
</dbReference>
<evidence type="ECO:0000313" key="5">
    <source>
        <dbReference type="EMBL" id="CUH62460.1"/>
    </source>
</evidence>
<dbReference type="PANTHER" id="PTHR44846:SF1">
    <property type="entry name" value="MANNOSYL-D-GLYCERATE TRANSPORT_METABOLISM SYSTEM REPRESSOR MNGR-RELATED"/>
    <property type="match status" value="1"/>
</dbReference>
<keyword evidence="7" id="KW-1185">Reference proteome</keyword>
<dbReference type="Pfam" id="PF07702">
    <property type="entry name" value="UTRA"/>
    <property type="match status" value="1"/>
</dbReference>
<dbReference type="GO" id="GO:0003677">
    <property type="term" value="F:DNA binding"/>
    <property type="evidence" value="ECO:0007669"/>
    <property type="project" value="UniProtKB-KW"/>
</dbReference>
<evidence type="ECO:0000256" key="3">
    <source>
        <dbReference type="ARBA" id="ARBA00023163"/>
    </source>
</evidence>
<dbReference type="SMART" id="SM00345">
    <property type="entry name" value="HTH_GNTR"/>
    <property type="match status" value="1"/>
</dbReference>
<dbReference type="InterPro" id="IPR012702">
    <property type="entry name" value="CP_lyase_PhnF"/>
</dbReference>
<dbReference type="SUPFAM" id="SSF46785">
    <property type="entry name" value="Winged helix' DNA-binding domain"/>
    <property type="match status" value="1"/>
</dbReference>
<evidence type="ECO:0000256" key="1">
    <source>
        <dbReference type="ARBA" id="ARBA00023015"/>
    </source>
</evidence>
<evidence type="ECO:0000313" key="7">
    <source>
        <dbReference type="Proteomes" id="UP000051086"/>
    </source>
</evidence>
<dbReference type="SMART" id="SM00866">
    <property type="entry name" value="UTRA"/>
    <property type="match status" value="1"/>
</dbReference>
<dbReference type="AlphaFoldDB" id="A0A0P1G7B7"/>
<dbReference type="InterPro" id="IPR000524">
    <property type="entry name" value="Tscrpt_reg_HTH_GntR"/>
</dbReference>
<evidence type="ECO:0000313" key="6">
    <source>
        <dbReference type="EMBL" id="CUH70290.1"/>
    </source>
</evidence>
<keyword evidence="1" id="KW-0805">Transcription regulation</keyword>
<dbReference type="EMBL" id="CYSC01000003">
    <property type="protein sequence ID" value="CUH70290.1"/>
    <property type="molecule type" value="Genomic_DNA"/>
</dbReference>
<organism evidence="6 8">
    <name type="scientific">Thalassovita autumnalis</name>
    <dbReference type="NCBI Taxonomy" id="2072972"/>
    <lineage>
        <taxon>Bacteria</taxon>
        <taxon>Pseudomonadati</taxon>
        <taxon>Pseudomonadota</taxon>
        <taxon>Alphaproteobacteria</taxon>
        <taxon>Rhodobacterales</taxon>
        <taxon>Roseobacteraceae</taxon>
        <taxon>Thalassovita</taxon>
    </lineage>
</organism>
<dbReference type="EMBL" id="CYSB01000004">
    <property type="protein sequence ID" value="CUH62460.1"/>
    <property type="molecule type" value="Genomic_DNA"/>
</dbReference>
<dbReference type="OrthoDB" id="5454556at2"/>
<dbReference type="PRINTS" id="PR00035">
    <property type="entry name" value="HTHGNTR"/>
</dbReference>
<dbReference type="InterPro" id="IPR036390">
    <property type="entry name" value="WH_DNA-bd_sf"/>
</dbReference>
<name>A0A0P1G7B7_9RHOB</name>
<evidence type="ECO:0000313" key="8">
    <source>
        <dbReference type="Proteomes" id="UP000051887"/>
    </source>
</evidence>
<dbReference type="NCBIfam" id="TIGR02325">
    <property type="entry name" value="C_P_lyase_phnF"/>
    <property type="match status" value="1"/>
</dbReference>
<dbReference type="Proteomes" id="UP000051887">
    <property type="component" value="Unassembled WGS sequence"/>
</dbReference>
<dbReference type="InterPro" id="IPR050679">
    <property type="entry name" value="Bact_HTH_transcr_reg"/>
</dbReference>
<dbReference type="PROSITE" id="PS50949">
    <property type="entry name" value="HTH_GNTR"/>
    <property type="match status" value="1"/>
</dbReference>
<dbReference type="Gene3D" id="3.40.1410.10">
    <property type="entry name" value="Chorismate lyase-like"/>
    <property type="match status" value="1"/>
</dbReference>
<reference evidence="5 7" key="1">
    <citation type="submission" date="2015-09" db="EMBL/GenBank/DDBJ databases">
        <authorList>
            <person name="Rodrigo-Torres L."/>
            <person name="Arahal D.R."/>
        </authorList>
    </citation>
    <scope>NUCLEOTIDE SEQUENCE [LARGE SCALE GENOMIC DNA]</scope>
    <source>
        <strain evidence="5 7">CECT 5118</strain>
    </source>
</reference>
<accession>A0A0P1G7B7</accession>
<dbReference type="RefSeq" id="WP_058241761.1">
    <property type="nucleotide sequence ID" value="NZ_CYSB01000004.1"/>
</dbReference>
<evidence type="ECO:0000256" key="2">
    <source>
        <dbReference type="ARBA" id="ARBA00023125"/>
    </source>
</evidence>
<feature type="domain" description="HTH gntR-type" evidence="4">
    <location>
        <begin position="3"/>
        <end position="71"/>
    </location>
</feature>
<proteinExistence type="predicted"/>
<dbReference type="Proteomes" id="UP000051086">
    <property type="component" value="Unassembled WGS sequence"/>
</dbReference>
<protein>
    <submittedName>
        <fullName evidence="5 6">HTH-type transcriptional regulator YurK</fullName>
    </submittedName>
</protein>
<dbReference type="Gene3D" id="1.10.10.10">
    <property type="entry name" value="Winged helix-like DNA-binding domain superfamily/Winged helix DNA-binding domain"/>
    <property type="match status" value="1"/>
</dbReference>
<keyword evidence="2" id="KW-0238">DNA-binding</keyword>
<dbReference type="InterPro" id="IPR028978">
    <property type="entry name" value="Chorismate_lyase_/UTRA_dom_sf"/>
</dbReference>
<dbReference type="GO" id="GO:0003700">
    <property type="term" value="F:DNA-binding transcription factor activity"/>
    <property type="evidence" value="ECO:0007669"/>
    <property type="project" value="InterPro"/>
</dbReference>
<dbReference type="InterPro" id="IPR011663">
    <property type="entry name" value="UTRA"/>
</dbReference>
<sequence>MVKEKWRLVRDQLKQDIEAGVFQPGAKLPTEPELAAQFGAGRHSVRRAVSELSKEGTLSVEQGRGTFVETAPLLEYEIGARTRLSKNLGAQGVEMSSALLSAQLVKSSERVAQALGMIPGAPVLESRRITYGNAVPIAFGASYHDPEKFPDFAARRDVLGSTTQAYKTYGIHDYLRAETTLHSRLARPEEAKMLKQHVDSPVVVIRALDETLEGTALSYKEVIWSALRVKFSMSTDRK</sequence>
<dbReference type="CDD" id="cd07377">
    <property type="entry name" value="WHTH_GntR"/>
    <property type="match status" value="1"/>
</dbReference>
<dbReference type="Pfam" id="PF00392">
    <property type="entry name" value="GntR"/>
    <property type="match status" value="1"/>
</dbReference>
<dbReference type="SUPFAM" id="SSF64288">
    <property type="entry name" value="Chorismate lyase-like"/>
    <property type="match status" value="1"/>
</dbReference>
<dbReference type="GO" id="GO:0045892">
    <property type="term" value="P:negative regulation of DNA-templated transcription"/>
    <property type="evidence" value="ECO:0007669"/>
    <property type="project" value="TreeGrafter"/>
</dbReference>
<reference evidence="6 8" key="2">
    <citation type="submission" date="2015-09" db="EMBL/GenBank/DDBJ databases">
        <authorList>
            <consortium name="Swine Surveillance"/>
        </authorList>
    </citation>
    <scope>NUCLEOTIDE SEQUENCE [LARGE SCALE GENOMIC DNA]</scope>
    <source>
        <strain evidence="6 8">5120</strain>
    </source>
</reference>